<protein>
    <submittedName>
        <fullName evidence="1 2">Uncharacterized protein</fullName>
    </submittedName>
</protein>
<dbReference type="HOGENOM" id="CLU_2781280_0_0_1"/>
<dbReference type="EnsemblProtists" id="EKX49960">
    <property type="protein sequence ID" value="EKX49960"/>
    <property type="gene ID" value="GUITHDRAFT_151346"/>
</dbReference>
<accession>L1JP38</accession>
<reference evidence="1 3" key="1">
    <citation type="journal article" date="2012" name="Nature">
        <title>Algal genomes reveal evolutionary mosaicism and the fate of nucleomorphs.</title>
        <authorList>
            <consortium name="DOE Joint Genome Institute"/>
            <person name="Curtis B.A."/>
            <person name="Tanifuji G."/>
            <person name="Burki F."/>
            <person name="Gruber A."/>
            <person name="Irimia M."/>
            <person name="Maruyama S."/>
            <person name="Arias M.C."/>
            <person name="Ball S.G."/>
            <person name="Gile G.H."/>
            <person name="Hirakawa Y."/>
            <person name="Hopkins J.F."/>
            <person name="Kuo A."/>
            <person name="Rensing S.A."/>
            <person name="Schmutz J."/>
            <person name="Symeonidi A."/>
            <person name="Elias M."/>
            <person name="Eveleigh R.J."/>
            <person name="Herman E.K."/>
            <person name="Klute M.J."/>
            <person name="Nakayama T."/>
            <person name="Obornik M."/>
            <person name="Reyes-Prieto A."/>
            <person name="Armbrust E.V."/>
            <person name="Aves S.J."/>
            <person name="Beiko R.G."/>
            <person name="Coutinho P."/>
            <person name="Dacks J.B."/>
            <person name="Durnford D.G."/>
            <person name="Fast N.M."/>
            <person name="Green B.R."/>
            <person name="Grisdale C.J."/>
            <person name="Hempel F."/>
            <person name="Henrissat B."/>
            <person name="Hoppner M.P."/>
            <person name="Ishida K."/>
            <person name="Kim E."/>
            <person name="Koreny L."/>
            <person name="Kroth P.G."/>
            <person name="Liu Y."/>
            <person name="Malik S.B."/>
            <person name="Maier U.G."/>
            <person name="McRose D."/>
            <person name="Mock T."/>
            <person name="Neilson J.A."/>
            <person name="Onodera N.T."/>
            <person name="Poole A.M."/>
            <person name="Pritham E.J."/>
            <person name="Richards T.A."/>
            <person name="Rocap G."/>
            <person name="Roy S.W."/>
            <person name="Sarai C."/>
            <person name="Schaack S."/>
            <person name="Shirato S."/>
            <person name="Slamovits C.H."/>
            <person name="Spencer D.F."/>
            <person name="Suzuki S."/>
            <person name="Worden A.Z."/>
            <person name="Zauner S."/>
            <person name="Barry K."/>
            <person name="Bell C."/>
            <person name="Bharti A.K."/>
            <person name="Crow J.A."/>
            <person name="Grimwood J."/>
            <person name="Kramer R."/>
            <person name="Lindquist E."/>
            <person name="Lucas S."/>
            <person name="Salamov A."/>
            <person name="McFadden G.I."/>
            <person name="Lane C.E."/>
            <person name="Keeling P.J."/>
            <person name="Gray M.W."/>
            <person name="Grigoriev I.V."/>
            <person name="Archibald J.M."/>
        </authorList>
    </citation>
    <scope>NUCLEOTIDE SEQUENCE</scope>
    <source>
        <strain evidence="1 3">CCMP2712</strain>
    </source>
</reference>
<dbReference type="RefSeq" id="XP_005836940.1">
    <property type="nucleotide sequence ID" value="XM_005836883.1"/>
</dbReference>
<dbReference type="Proteomes" id="UP000011087">
    <property type="component" value="Unassembled WGS sequence"/>
</dbReference>
<name>L1JP38_GUITC</name>
<dbReference type="PaxDb" id="55529-EKX49960"/>
<reference evidence="3" key="2">
    <citation type="submission" date="2012-11" db="EMBL/GenBank/DDBJ databases">
        <authorList>
            <person name="Kuo A."/>
            <person name="Curtis B.A."/>
            <person name="Tanifuji G."/>
            <person name="Burki F."/>
            <person name="Gruber A."/>
            <person name="Irimia M."/>
            <person name="Maruyama S."/>
            <person name="Arias M.C."/>
            <person name="Ball S.G."/>
            <person name="Gile G.H."/>
            <person name="Hirakawa Y."/>
            <person name="Hopkins J.F."/>
            <person name="Rensing S.A."/>
            <person name="Schmutz J."/>
            <person name="Symeonidi A."/>
            <person name="Elias M."/>
            <person name="Eveleigh R.J."/>
            <person name="Herman E.K."/>
            <person name="Klute M.J."/>
            <person name="Nakayama T."/>
            <person name="Obornik M."/>
            <person name="Reyes-Prieto A."/>
            <person name="Armbrust E.V."/>
            <person name="Aves S.J."/>
            <person name="Beiko R.G."/>
            <person name="Coutinho P."/>
            <person name="Dacks J.B."/>
            <person name="Durnford D.G."/>
            <person name="Fast N.M."/>
            <person name="Green B.R."/>
            <person name="Grisdale C."/>
            <person name="Hempe F."/>
            <person name="Henrissat B."/>
            <person name="Hoppner M.P."/>
            <person name="Ishida K.-I."/>
            <person name="Kim E."/>
            <person name="Koreny L."/>
            <person name="Kroth P.G."/>
            <person name="Liu Y."/>
            <person name="Malik S.-B."/>
            <person name="Maier U.G."/>
            <person name="McRose D."/>
            <person name="Mock T."/>
            <person name="Neilson J.A."/>
            <person name="Onodera N.T."/>
            <person name="Poole A.M."/>
            <person name="Pritham E.J."/>
            <person name="Richards T.A."/>
            <person name="Rocap G."/>
            <person name="Roy S.W."/>
            <person name="Sarai C."/>
            <person name="Schaack S."/>
            <person name="Shirato S."/>
            <person name="Slamovits C.H."/>
            <person name="Spencer D.F."/>
            <person name="Suzuki S."/>
            <person name="Worden A.Z."/>
            <person name="Zauner S."/>
            <person name="Barry K."/>
            <person name="Bell C."/>
            <person name="Bharti A.K."/>
            <person name="Crow J.A."/>
            <person name="Grimwood J."/>
            <person name="Kramer R."/>
            <person name="Lindquist E."/>
            <person name="Lucas S."/>
            <person name="Salamov A."/>
            <person name="McFadden G.I."/>
            <person name="Lane C.E."/>
            <person name="Keeling P.J."/>
            <person name="Gray M.W."/>
            <person name="Grigoriev I.V."/>
            <person name="Archibald J.M."/>
        </authorList>
    </citation>
    <scope>NUCLEOTIDE SEQUENCE</scope>
    <source>
        <strain evidence="3">CCMP2712</strain>
    </source>
</reference>
<dbReference type="EMBL" id="JH992980">
    <property type="protein sequence ID" value="EKX49960.1"/>
    <property type="molecule type" value="Genomic_DNA"/>
</dbReference>
<reference evidence="2" key="3">
    <citation type="submission" date="2016-03" db="UniProtKB">
        <authorList>
            <consortium name="EnsemblProtists"/>
        </authorList>
    </citation>
    <scope>IDENTIFICATION</scope>
</reference>
<dbReference type="GeneID" id="17306663"/>
<sequence length="69" mass="7971">MTKLRLWSRVVTGHQLFGTRFSESINTVKDVAEKSLESESSVLSNVEKSVKKDISNEFNDYGHHMWDLK</sequence>
<evidence type="ECO:0000313" key="1">
    <source>
        <dbReference type="EMBL" id="EKX49960.1"/>
    </source>
</evidence>
<evidence type="ECO:0000313" key="3">
    <source>
        <dbReference type="Proteomes" id="UP000011087"/>
    </source>
</evidence>
<dbReference type="AlphaFoldDB" id="L1JP38"/>
<evidence type="ECO:0000313" key="2">
    <source>
        <dbReference type="EnsemblProtists" id="EKX49960"/>
    </source>
</evidence>
<keyword evidence="3" id="KW-1185">Reference proteome</keyword>
<organism evidence="1">
    <name type="scientific">Guillardia theta (strain CCMP2712)</name>
    <name type="common">Cryptophyte</name>
    <dbReference type="NCBI Taxonomy" id="905079"/>
    <lineage>
        <taxon>Eukaryota</taxon>
        <taxon>Cryptophyceae</taxon>
        <taxon>Pyrenomonadales</taxon>
        <taxon>Geminigeraceae</taxon>
        <taxon>Guillardia</taxon>
    </lineage>
</organism>
<proteinExistence type="predicted"/>
<dbReference type="KEGG" id="gtt:GUITHDRAFT_151346"/>
<gene>
    <name evidence="1" type="ORF">GUITHDRAFT_151346</name>
</gene>